<accession>A0A9P5PIH2</accession>
<reference evidence="1" key="1">
    <citation type="submission" date="2020-11" db="EMBL/GenBank/DDBJ databases">
        <authorList>
            <consortium name="DOE Joint Genome Institute"/>
            <person name="Ahrendt S."/>
            <person name="Riley R."/>
            <person name="Andreopoulos W."/>
            <person name="Labutti K."/>
            <person name="Pangilinan J."/>
            <person name="Ruiz-Duenas F.J."/>
            <person name="Barrasa J.M."/>
            <person name="Sanchez-Garcia M."/>
            <person name="Camarero S."/>
            <person name="Miyauchi S."/>
            <person name="Serrano A."/>
            <person name="Linde D."/>
            <person name="Babiker R."/>
            <person name="Drula E."/>
            <person name="Ayuso-Fernandez I."/>
            <person name="Pacheco R."/>
            <person name="Padilla G."/>
            <person name="Ferreira P."/>
            <person name="Barriuso J."/>
            <person name="Kellner H."/>
            <person name="Castanera R."/>
            <person name="Alfaro M."/>
            <person name="Ramirez L."/>
            <person name="Pisabarro A.G."/>
            <person name="Kuo A."/>
            <person name="Tritt A."/>
            <person name="Lipzen A."/>
            <person name="He G."/>
            <person name="Yan M."/>
            <person name="Ng V."/>
            <person name="Cullen D."/>
            <person name="Martin F."/>
            <person name="Rosso M.-N."/>
            <person name="Henrissat B."/>
            <person name="Hibbett D."/>
            <person name="Martinez A.T."/>
            <person name="Grigoriev I.V."/>
        </authorList>
    </citation>
    <scope>NUCLEOTIDE SEQUENCE</scope>
    <source>
        <strain evidence="1">AH 40177</strain>
    </source>
</reference>
<dbReference type="EMBL" id="JADNRY010000133">
    <property type="protein sequence ID" value="KAF9064001.1"/>
    <property type="molecule type" value="Genomic_DNA"/>
</dbReference>
<comment type="caution">
    <text evidence="1">The sequence shown here is derived from an EMBL/GenBank/DDBJ whole genome shotgun (WGS) entry which is preliminary data.</text>
</comment>
<sequence length="122" mass="13448">MCKGFCRCKWSTLQFFHSTDIQGRGKNQRELKGVAAEAAWRVPVKQAQDLAGKLPLIQGMPVFCTENIATELGLSKGSLGTLVSVKYEERQPNQKYAVSATVDFPGFKGTPSDAEHPHRVLL</sequence>
<keyword evidence="2" id="KW-1185">Reference proteome</keyword>
<proteinExistence type="predicted"/>
<protein>
    <submittedName>
        <fullName evidence="1">Uncharacterized protein</fullName>
    </submittedName>
</protein>
<organism evidence="1 2">
    <name type="scientific">Rhodocollybia butyracea</name>
    <dbReference type="NCBI Taxonomy" id="206335"/>
    <lineage>
        <taxon>Eukaryota</taxon>
        <taxon>Fungi</taxon>
        <taxon>Dikarya</taxon>
        <taxon>Basidiomycota</taxon>
        <taxon>Agaricomycotina</taxon>
        <taxon>Agaricomycetes</taxon>
        <taxon>Agaricomycetidae</taxon>
        <taxon>Agaricales</taxon>
        <taxon>Marasmiineae</taxon>
        <taxon>Omphalotaceae</taxon>
        <taxon>Rhodocollybia</taxon>
    </lineage>
</organism>
<dbReference type="Proteomes" id="UP000772434">
    <property type="component" value="Unassembled WGS sequence"/>
</dbReference>
<dbReference type="OrthoDB" id="432234at2759"/>
<evidence type="ECO:0000313" key="1">
    <source>
        <dbReference type="EMBL" id="KAF9064001.1"/>
    </source>
</evidence>
<feature type="non-terminal residue" evidence="1">
    <location>
        <position position="122"/>
    </location>
</feature>
<dbReference type="AlphaFoldDB" id="A0A9P5PIH2"/>
<evidence type="ECO:0000313" key="2">
    <source>
        <dbReference type="Proteomes" id="UP000772434"/>
    </source>
</evidence>
<gene>
    <name evidence="1" type="ORF">BDP27DRAFT_1197251</name>
</gene>
<name>A0A9P5PIH2_9AGAR</name>